<accession>E3J830</accession>
<dbReference type="Gene3D" id="2.60.120.260">
    <property type="entry name" value="Galactose-binding domain-like"/>
    <property type="match status" value="1"/>
</dbReference>
<proteinExistence type="predicted"/>
<dbReference type="Pfam" id="PF02129">
    <property type="entry name" value="Peptidase_S15"/>
    <property type="match status" value="1"/>
</dbReference>
<dbReference type="AlphaFoldDB" id="E3J830"/>
<dbReference type="PANTHER" id="PTHR43056">
    <property type="entry name" value="PEPTIDASE S9 PROLYL OLIGOPEPTIDASE"/>
    <property type="match status" value="1"/>
</dbReference>
<dbReference type="InterPro" id="IPR050585">
    <property type="entry name" value="Xaa-Pro_dipeptidyl-ppase/CocE"/>
</dbReference>
<dbReference type="Pfam" id="PF08530">
    <property type="entry name" value="PepX_C"/>
    <property type="match status" value="1"/>
</dbReference>
<dbReference type="NCBIfam" id="TIGR00976">
    <property type="entry name" value="CocE_NonD"/>
    <property type="match status" value="1"/>
</dbReference>
<dbReference type="Gene3D" id="1.10.3020.10">
    <property type="entry name" value="alpha-amino acid ester hydrolase ( Helical cap domain)"/>
    <property type="match status" value="1"/>
</dbReference>
<dbReference type="eggNOG" id="COG2936">
    <property type="taxonomic scope" value="Bacteria"/>
</dbReference>
<evidence type="ECO:0000256" key="1">
    <source>
        <dbReference type="ARBA" id="ARBA00022801"/>
    </source>
</evidence>
<keyword evidence="1 3" id="KW-0378">Hydrolase</keyword>
<dbReference type="RefSeq" id="WP_013425196.1">
    <property type="nucleotide sequence ID" value="NC_014666.1"/>
</dbReference>
<dbReference type="STRING" id="298654.FraEuI1c_4077"/>
<gene>
    <name evidence="3" type="ordered locus">FraEuI1c_4077</name>
</gene>
<dbReference type="KEGG" id="fri:FraEuI1c_4077"/>
<evidence type="ECO:0000313" key="4">
    <source>
        <dbReference type="Proteomes" id="UP000002484"/>
    </source>
</evidence>
<dbReference type="PANTHER" id="PTHR43056:SF10">
    <property type="entry name" value="COCE_NOND FAMILY, PUTATIVE (AFU_ORTHOLOGUE AFUA_7G00600)-RELATED"/>
    <property type="match status" value="1"/>
</dbReference>
<dbReference type="Proteomes" id="UP000002484">
    <property type="component" value="Chromosome"/>
</dbReference>
<dbReference type="SMART" id="SM00939">
    <property type="entry name" value="PepX_C"/>
    <property type="match status" value="1"/>
</dbReference>
<dbReference type="OrthoDB" id="5240615at2"/>
<name>E3J830_PSEI1</name>
<dbReference type="InterPro" id="IPR000383">
    <property type="entry name" value="Xaa-Pro-like_dom"/>
</dbReference>
<organism evidence="3 4">
    <name type="scientific">Pseudofrankia inefficax (strain DSM 45817 / CECT 9037 / DDB 130130 / EuI1c)</name>
    <name type="common">Frankia inefficax</name>
    <dbReference type="NCBI Taxonomy" id="298654"/>
    <lineage>
        <taxon>Bacteria</taxon>
        <taxon>Bacillati</taxon>
        <taxon>Actinomycetota</taxon>
        <taxon>Actinomycetes</taxon>
        <taxon>Frankiales</taxon>
        <taxon>Frankiaceae</taxon>
        <taxon>Pseudofrankia</taxon>
    </lineage>
</organism>
<dbReference type="HOGENOM" id="CLU_015590_5_1_11"/>
<dbReference type="InterPro" id="IPR013736">
    <property type="entry name" value="Xaa-Pro_dipept_C"/>
</dbReference>
<dbReference type="InterPro" id="IPR005674">
    <property type="entry name" value="CocE/Ser_esterase"/>
</dbReference>
<sequence>MGYRVEKNVMVPMRDGVTLCTDLFLPDGPPGPALVIRMGYSKEMFEKLPLSLIPNVLSMVEAGYAVVYQECRGTYGSNGGFRPFMDDADDGFDAVEWTAAQPWCDGTVGGYGMSYHGITQWAAASRRPPALKAIAPTAATTDFYLAPWYSPGGAVSWGMALGWVAAQIVTQGQYAFEHGKGDLDPLVEAGSVMFDLEPHLRRFPITDQPVLDKHAPWWKQWWKHPSHDDFWKGIAPGEHLGEMTTPALHIVGWFDFFAPETTRAFTRMRAGAATPEAREGQRLIVGPWDHTYQDAMYRDREFGLMSGAPYADLTGAHLRFFDRHLRGNQDSDVGASPVRIFVMGIDQWRDEQDWPLPDTRYVDYYLDGAGQANTADGDGLLTTDVPTTETSDGYRFDPHDPVPTLGGRLNEMGFGVAALRSGPADQRPVEQRADVLCFSTPVLTEPVEVTGDIRLVLHASSSALDTDFTGKLVDVFPDGRAIYLADGILRARYRESLAEAKLLEPGEVYELTLDLGPTSNVFLPGHRIRLEVSSSNFPRYDRNTNTGNEIAYDTATPVVADNQVFHGPSRPSRLVLPIIQR</sequence>
<dbReference type="GO" id="GO:0008239">
    <property type="term" value="F:dipeptidyl-peptidase activity"/>
    <property type="evidence" value="ECO:0007669"/>
    <property type="project" value="InterPro"/>
</dbReference>
<evidence type="ECO:0000313" key="3">
    <source>
        <dbReference type="EMBL" id="ADP82078.1"/>
    </source>
</evidence>
<dbReference type="EMBL" id="CP002299">
    <property type="protein sequence ID" value="ADP82078.1"/>
    <property type="molecule type" value="Genomic_DNA"/>
</dbReference>
<reference evidence="3 4" key="1">
    <citation type="submission" date="2010-10" db="EMBL/GenBank/DDBJ databases">
        <title>Complete sequence of Frankia sp. EuI1c.</title>
        <authorList>
            <consortium name="US DOE Joint Genome Institute"/>
            <person name="Lucas S."/>
            <person name="Copeland A."/>
            <person name="Lapidus A."/>
            <person name="Cheng J.-F."/>
            <person name="Bruce D."/>
            <person name="Goodwin L."/>
            <person name="Pitluck S."/>
            <person name="Chertkov O."/>
            <person name="Detter J.C."/>
            <person name="Han C."/>
            <person name="Tapia R."/>
            <person name="Land M."/>
            <person name="Hauser L."/>
            <person name="Jeffries C."/>
            <person name="Kyrpides N."/>
            <person name="Ivanova N."/>
            <person name="Mikhailova N."/>
            <person name="Beauchemin N."/>
            <person name="Sen A."/>
            <person name="Sur S.A."/>
            <person name="Gtari M."/>
            <person name="Wall L."/>
            <person name="Tisa L."/>
            <person name="Woyke T."/>
        </authorList>
    </citation>
    <scope>NUCLEOTIDE SEQUENCE [LARGE SCALE GENOMIC DNA]</scope>
    <source>
        <strain evidence="4">DSM 45817 / CECT 9037 / EuI1c</strain>
    </source>
</reference>
<feature type="domain" description="Xaa-Pro dipeptidyl-peptidase C-terminal" evidence="2">
    <location>
        <begin position="318"/>
        <end position="575"/>
    </location>
</feature>
<dbReference type="InterPro" id="IPR008979">
    <property type="entry name" value="Galactose-bd-like_sf"/>
</dbReference>
<dbReference type="InParanoid" id="E3J830"/>
<keyword evidence="4" id="KW-1185">Reference proteome</keyword>
<dbReference type="Gene3D" id="3.40.50.1820">
    <property type="entry name" value="alpha/beta hydrolase"/>
    <property type="match status" value="1"/>
</dbReference>
<dbReference type="SUPFAM" id="SSF53474">
    <property type="entry name" value="alpha/beta-Hydrolases"/>
    <property type="match status" value="1"/>
</dbReference>
<evidence type="ECO:0000259" key="2">
    <source>
        <dbReference type="SMART" id="SM00939"/>
    </source>
</evidence>
<dbReference type="InterPro" id="IPR029058">
    <property type="entry name" value="AB_hydrolase_fold"/>
</dbReference>
<dbReference type="SUPFAM" id="SSF49785">
    <property type="entry name" value="Galactose-binding domain-like"/>
    <property type="match status" value="1"/>
</dbReference>
<protein>
    <submittedName>
        <fullName evidence="3">Hydrolase CocE/NonD family protein</fullName>
    </submittedName>
</protein>